<dbReference type="InterPro" id="IPR047651">
    <property type="entry name" value="ABC2_perm_RbbA"/>
</dbReference>
<keyword evidence="2 7" id="KW-0812">Transmembrane</keyword>
<keyword evidence="6 7" id="KW-0472">Membrane</keyword>
<evidence type="ECO:0000313" key="11">
    <source>
        <dbReference type="Proteomes" id="UP000018851"/>
    </source>
</evidence>
<comment type="subcellular location">
    <subcellularLocation>
        <location evidence="1">Membrane</location>
        <topology evidence="1">Multi-pass membrane protein</topology>
    </subcellularLocation>
</comment>
<feature type="transmembrane region" description="Helical" evidence="7">
    <location>
        <begin position="839"/>
        <end position="863"/>
    </location>
</feature>
<evidence type="ECO:0000259" key="9">
    <source>
        <dbReference type="PROSITE" id="PS51012"/>
    </source>
</evidence>
<dbReference type="Gene3D" id="3.40.1710.10">
    <property type="entry name" value="abc type-2 transporter like domain"/>
    <property type="match status" value="1"/>
</dbReference>
<evidence type="ECO:0000256" key="1">
    <source>
        <dbReference type="ARBA" id="ARBA00004141"/>
    </source>
</evidence>
<dbReference type="PANTHER" id="PTHR43038:SF4">
    <property type="entry name" value="RIBOSOME-ASSOCIATED ATPASE"/>
    <property type="match status" value="1"/>
</dbReference>
<protein>
    <recommendedName>
        <fullName evidence="12">Multidrug ABC transporter ATP-binding protein</fullName>
    </recommendedName>
</protein>
<dbReference type="NCBIfam" id="NF033858">
    <property type="entry name" value="ABC2_perm_RbbA"/>
    <property type="match status" value="1"/>
</dbReference>
<dbReference type="RefSeq" id="WP_025291872.1">
    <property type="nucleotide sequence ID" value="NZ_CP006644.1"/>
</dbReference>
<keyword evidence="4" id="KW-0067">ATP-binding</keyword>
<feature type="transmembrane region" description="Helical" evidence="7">
    <location>
        <begin position="808"/>
        <end position="827"/>
    </location>
</feature>
<dbReference type="InterPro" id="IPR013525">
    <property type="entry name" value="ABC2_TM"/>
</dbReference>
<proteinExistence type="predicted"/>
<dbReference type="KEGG" id="ssan:NX02_09535"/>
<feature type="transmembrane region" description="Helical" evidence="7">
    <location>
        <begin position="783"/>
        <end position="802"/>
    </location>
</feature>
<feature type="transmembrane region" description="Helical" evidence="7">
    <location>
        <begin position="902"/>
        <end position="921"/>
    </location>
</feature>
<name>W0ABE2_9SPHN</name>
<dbReference type="InterPro" id="IPR047817">
    <property type="entry name" value="ABC2_TM_bact-type"/>
</dbReference>
<feature type="transmembrane region" description="Helical" evidence="7">
    <location>
        <begin position="574"/>
        <end position="594"/>
    </location>
</feature>
<keyword evidence="3" id="KW-0547">Nucleotide-binding</keyword>
<feature type="domain" description="ABC transmembrane type-2" evidence="9">
    <location>
        <begin position="682"/>
        <end position="924"/>
    </location>
</feature>
<dbReference type="AlphaFoldDB" id="W0ABE2"/>
<keyword evidence="5 7" id="KW-1133">Transmembrane helix</keyword>
<dbReference type="SUPFAM" id="SSF52540">
    <property type="entry name" value="P-loop containing nucleoside triphosphate hydrolases"/>
    <property type="match status" value="2"/>
</dbReference>
<sequence length="926" mass="100123">MTRSGLIDPAGTPDSAIVLEGVGHRYGQVRSLENVSLQLPRGAAVALVGPDGVGKSTLLGLISGVKRVQQGQVRVLGFDLKRGGDRTAFLNRVAYMPQGLGRNLYPTLSVSENIDFFGRLFGLGAAERAAHMKRLLDATGLAPFPDRPAGKLSGGMKQKLGLCCSLVHDPDLLILDEPTTGVDPLSRRQFWELVGAMRKERPGMTVLVSTAYMEEAEQFEHLVAMDAGRLIAQGRTREILARAGAANLEEAYIGLLPEEKRPAGELRAVAPWQDSGEAPAIEAHHLVRRFGDFVAVDDVSFRIGRGEIFGFLGSNGCGKTTTMKMLTGLLDATSGSASLFGHRITPGDMQTRMRVGYMSQAFSLYDELTVRQNLLLHARLYQVGGDKAPVLVNEAMEQFALLEHADAVPAALPLGIRQRLQLAAACLHRPEILILDEPTSGVDPAARDMFWGHLLRLSRDERVTIFVSTHFMNEAERCDRISLMHRGRVLAVGAPAELTFQRHADNLEDAFIALLEENADEVTPAANPGTVPMASAREDAPSQTVGSRGGVLIWFSFVWAFARREATELTRDRIRMAFALAGPIILLCVCAYSISFDVQNVRLSVLDHDQTVSSRDLVRRFEGSRYFVEAPPAVSEEQARASLRSGHVQMILDIPPDFGRDLAAGRRPEVAVLIDGASPFPASNIRAYADAIILAYVFDMLASAQVPVAVGLPASIEPRFIYNQDFRSIYAITPGVLMLTMILIPAMLTALGIVREKEIGSITNLYASPAGSGAFLIGKQAPYAALAMGSYFSLVALIILLLDVPLKGSFIALTIGGLLFVLASTGLGMMISTFVRSQVAAIFATALICLIPSVNFSGLLYPVSTLVDGSYWVGVGFPSSWFQVVSLGTFTKGLGIASFGQAYLALAGFALFFIIGSRLMLRKQET</sequence>
<dbReference type="PANTHER" id="PTHR43038">
    <property type="entry name" value="ATP-BINDING CASSETTE, SUB-FAMILY H, MEMBER 1"/>
    <property type="match status" value="1"/>
</dbReference>
<dbReference type="STRING" id="1123269.NX02_09535"/>
<dbReference type="eggNOG" id="COG1129">
    <property type="taxonomic scope" value="Bacteria"/>
</dbReference>
<dbReference type="HOGENOM" id="CLU_000604_16_3_5"/>
<dbReference type="OrthoDB" id="9805029at2"/>
<keyword evidence="11" id="KW-1185">Reference proteome</keyword>
<dbReference type="eggNOG" id="COG0842">
    <property type="taxonomic scope" value="Bacteria"/>
</dbReference>
<evidence type="ECO:0008006" key="12">
    <source>
        <dbReference type="Google" id="ProtNLM"/>
    </source>
</evidence>
<evidence type="ECO:0000256" key="5">
    <source>
        <dbReference type="ARBA" id="ARBA00022989"/>
    </source>
</evidence>
<organism evidence="10 11">
    <name type="scientific">Sphingomonas sanxanigenens DSM 19645 = NX02</name>
    <dbReference type="NCBI Taxonomy" id="1123269"/>
    <lineage>
        <taxon>Bacteria</taxon>
        <taxon>Pseudomonadati</taxon>
        <taxon>Pseudomonadota</taxon>
        <taxon>Alphaproteobacteria</taxon>
        <taxon>Sphingomonadales</taxon>
        <taxon>Sphingomonadaceae</taxon>
        <taxon>Sphingomonas</taxon>
    </lineage>
</organism>
<feature type="domain" description="ABC transporter" evidence="8">
    <location>
        <begin position="17"/>
        <end position="252"/>
    </location>
</feature>
<feature type="domain" description="ABC transporter" evidence="8">
    <location>
        <begin position="281"/>
        <end position="511"/>
    </location>
</feature>
<dbReference type="SMART" id="SM00382">
    <property type="entry name" value="AAA"/>
    <property type="match status" value="2"/>
</dbReference>
<dbReference type="Proteomes" id="UP000018851">
    <property type="component" value="Chromosome"/>
</dbReference>
<evidence type="ECO:0000259" key="8">
    <source>
        <dbReference type="PROSITE" id="PS50893"/>
    </source>
</evidence>
<reference evidence="10 11" key="1">
    <citation type="submission" date="2013-07" db="EMBL/GenBank/DDBJ databases">
        <title>Completed genome of Sphingomonas sanxanigenens NX02.</title>
        <authorList>
            <person name="Ma T."/>
            <person name="Huang H."/>
            <person name="Wu M."/>
            <person name="Li X."/>
            <person name="Li G."/>
        </authorList>
    </citation>
    <scope>NUCLEOTIDE SEQUENCE [LARGE SCALE GENOMIC DNA]</scope>
    <source>
        <strain evidence="10 11">NX02</strain>
    </source>
</reference>
<dbReference type="Gene3D" id="3.40.50.300">
    <property type="entry name" value="P-loop containing nucleotide triphosphate hydrolases"/>
    <property type="match status" value="2"/>
</dbReference>
<dbReference type="GO" id="GO:0016887">
    <property type="term" value="F:ATP hydrolysis activity"/>
    <property type="evidence" value="ECO:0007669"/>
    <property type="project" value="InterPro"/>
</dbReference>
<evidence type="ECO:0000313" key="10">
    <source>
        <dbReference type="EMBL" id="AHE53628.1"/>
    </source>
</evidence>
<dbReference type="PROSITE" id="PS51012">
    <property type="entry name" value="ABC_TM2"/>
    <property type="match status" value="1"/>
</dbReference>
<dbReference type="GO" id="GO:0140359">
    <property type="term" value="F:ABC-type transporter activity"/>
    <property type="evidence" value="ECO:0007669"/>
    <property type="project" value="InterPro"/>
</dbReference>
<dbReference type="InterPro" id="IPR003439">
    <property type="entry name" value="ABC_transporter-like_ATP-bd"/>
</dbReference>
<feature type="transmembrane region" description="Helical" evidence="7">
    <location>
        <begin position="729"/>
        <end position="754"/>
    </location>
</feature>
<dbReference type="EMBL" id="CP006644">
    <property type="protein sequence ID" value="AHE53628.1"/>
    <property type="molecule type" value="Genomic_DNA"/>
</dbReference>
<dbReference type="GO" id="GO:0005524">
    <property type="term" value="F:ATP binding"/>
    <property type="evidence" value="ECO:0007669"/>
    <property type="project" value="UniProtKB-KW"/>
</dbReference>
<evidence type="ECO:0000256" key="4">
    <source>
        <dbReference type="ARBA" id="ARBA00022840"/>
    </source>
</evidence>
<dbReference type="InterPro" id="IPR003593">
    <property type="entry name" value="AAA+_ATPase"/>
</dbReference>
<gene>
    <name evidence="10" type="ORF">NX02_09535</name>
</gene>
<dbReference type="CDD" id="cd03230">
    <property type="entry name" value="ABC_DR_subfamily_A"/>
    <property type="match status" value="1"/>
</dbReference>
<evidence type="ECO:0000256" key="7">
    <source>
        <dbReference type="SAM" id="Phobius"/>
    </source>
</evidence>
<evidence type="ECO:0000256" key="2">
    <source>
        <dbReference type="ARBA" id="ARBA00022692"/>
    </source>
</evidence>
<dbReference type="PROSITE" id="PS50893">
    <property type="entry name" value="ABC_TRANSPORTER_2"/>
    <property type="match status" value="2"/>
</dbReference>
<dbReference type="PROSITE" id="PS00211">
    <property type="entry name" value="ABC_TRANSPORTER_1"/>
    <property type="match status" value="1"/>
</dbReference>
<evidence type="ECO:0000256" key="3">
    <source>
        <dbReference type="ARBA" id="ARBA00022741"/>
    </source>
</evidence>
<evidence type="ECO:0000256" key="6">
    <source>
        <dbReference type="ARBA" id="ARBA00023136"/>
    </source>
</evidence>
<dbReference type="InterPro" id="IPR017871">
    <property type="entry name" value="ABC_transporter-like_CS"/>
</dbReference>
<dbReference type="InterPro" id="IPR027417">
    <property type="entry name" value="P-loop_NTPase"/>
</dbReference>
<dbReference type="Pfam" id="PF00005">
    <property type="entry name" value="ABC_tran"/>
    <property type="match status" value="2"/>
</dbReference>
<dbReference type="PATRIC" id="fig|1123269.5.peg.1861"/>
<dbReference type="Pfam" id="PF12698">
    <property type="entry name" value="ABC2_membrane_3"/>
    <property type="match status" value="1"/>
</dbReference>
<dbReference type="GO" id="GO:0016020">
    <property type="term" value="C:membrane"/>
    <property type="evidence" value="ECO:0007669"/>
    <property type="project" value="UniProtKB-SubCell"/>
</dbReference>
<accession>W0ABE2</accession>